<dbReference type="EMBL" id="PEVA01000056">
    <property type="protein sequence ID" value="PIV08686.1"/>
    <property type="molecule type" value="Genomic_DNA"/>
</dbReference>
<dbReference type="InterPro" id="IPR001093">
    <property type="entry name" value="IMP_DH_GMPRt"/>
</dbReference>
<dbReference type="PANTHER" id="PTHR11911:SF111">
    <property type="entry name" value="INOSINE-5'-MONOPHOSPHATE DEHYDROGENASE"/>
    <property type="match status" value="1"/>
</dbReference>
<sequence length="378" mass="40626">MGKSFTDGLTFDDVLLRPGYSDFKRQEISLETQLTKRIKISAPFSSAPMDTVTESELAIALAKLGGIGFIHRNLGIENQAKEVQKVKKKKLLVGAAISSEGYEERIQKLVEAGVDVVIVDSAHGHAKTVLDAVSDIKNRFTGLQVIGGNIATKEGALALIKSGADGLRVGMGPGAICTTRIVSGMGVPQMTALLEIAPVAQKYKIPYIADGGITYSGDMVKALAAGASTIMMGSFFASCEESPGEKTLLAKEHVPLRFKDILKIEKEKYMFKSYRGMGSVGAMRQGARIKSEGEFHGKSYSDRTLVAEGVEGLVPVKGTVQSLLEQAIGGIKSGMYYTGSRSIEELHKNAQFIRISQASLKESHPHDILVTNPGKNYQ</sequence>
<dbReference type="GO" id="GO:0006183">
    <property type="term" value="P:GTP biosynthetic process"/>
    <property type="evidence" value="ECO:0007669"/>
    <property type="project" value="TreeGrafter"/>
</dbReference>
<dbReference type="SUPFAM" id="SSF51412">
    <property type="entry name" value="Inosine monophosphate dehydrogenase (IMPDH)"/>
    <property type="match status" value="1"/>
</dbReference>
<evidence type="ECO:0000256" key="1">
    <source>
        <dbReference type="ARBA" id="ARBA00005502"/>
    </source>
</evidence>
<evidence type="ECO:0000313" key="4">
    <source>
        <dbReference type="Proteomes" id="UP000230119"/>
    </source>
</evidence>
<dbReference type="Proteomes" id="UP000230119">
    <property type="component" value="Unassembled WGS sequence"/>
</dbReference>
<comment type="similarity">
    <text evidence="1">Belongs to the IMPDH/GMPR family.</text>
</comment>
<proteinExistence type="inferred from homology"/>
<name>A0A2M7BT89_9BACT</name>
<reference evidence="4" key="1">
    <citation type="submission" date="2017-09" db="EMBL/GenBank/DDBJ databases">
        <title>Depth-based differentiation of microbial function through sediment-hosted aquifers and enrichment of novel symbionts in the deep terrestrial subsurface.</title>
        <authorList>
            <person name="Probst A.J."/>
            <person name="Ladd B."/>
            <person name="Jarett J.K."/>
            <person name="Geller-Mcgrath D.E."/>
            <person name="Sieber C.M.K."/>
            <person name="Emerson J.B."/>
            <person name="Anantharaman K."/>
            <person name="Thomas B.C."/>
            <person name="Malmstrom R."/>
            <person name="Stieglmeier M."/>
            <person name="Klingl A."/>
            <person name="Woyke T."/>
            <person name="Ryan C.M."/>
            <person name="Banfield J.F."/>
        </authorList>
    </citation>
    <scope>NUCLEOTIDE SEQUENCE [LARGE SCALE GENOMIC DNA]</scope>
</reference>
<dbReference type="InterPro" id="IPR005990">
    <property type="entry name" value="IMP_DH"/>
</dbReference>
<gene>
    <name evidence="3" type="ORF">COS52_01395</name>
</gene>
<dbReference type="CDD" id="cd00381">
    <property type="entry name" value="IMPDH"/>
    <property type="match status" value="1"/>
</dbReference>
<dbReference type="SMART" id="SM01240">
    <property type="entry name" value="IMPDH"/>
    <property type="match status" value="1"/>
</dbReference>
<evidence type="ECO:0000259" key="2">
    <source>
        <dbReference type="Pfam" id="PF00478"/>
    </source>
</evidence>
<dbReference type="PANTHER" id="PTHR11911">
    <property type="entry name" value="INOSINE-5-MONOPHOSPHATE DEHYDROGENASE RELATED"/>
    <property type="match status" value="1"/>
</dbReference>
<dbReference type="GO" id="GO:0003938">
    <property type="term" value="F:IMP dehydrogenase activity"/>
    <property type="evidence" value="ECO:0007669"/>
    <property type="project" value="InterPro"/>
</dbReference>
<organism evidence="3 4">
    <name type="scientific">Candidatus Roizmanbacteria bacterium CG03_land_8_20_14_0_80_39_12</name>
    <dbReference type="NCBI Taxonomy" id="1974847"/>
    <lineage>
        <taxon>Bacteria</taxon>
        <taxon>Candidatus Roizmaniibacteriota</taxon>
    </lineage>
</organism>
<dbReference type="InterPro" id="IPR013785">
    <property type="entry name" value="Aldolase_TIM"/>
</dbReference>
<comment type="caution">
    <text evidence="3">The sequence shown here is derived from an EMBL/GenBank/DDBJ whole genome shotgun (WGS) entry which is preliminary data.</text>
</comment>
<dbReference type="FunFam" id="3.20.20.70:FF:000424">
    <property type="entry name" value="Inosine-5'-monophosphate dehydrogenase 2"/>
    <property type="match status" value="1"/>
</dbReference>
<evidence type="ECO:0000313" key="3">
    <source>
        <dbReference type="EMBL" id="PIV08686.1"/>
    </source>
</evidence>
<dbReference type="AlphaFoldDB" id="A0A2M7BT89"/>
<accession>A0A2M7BT89</accession>
<feature type="domain" description="IMP dehydrogenase/GMP reductase" evidence="2">
    <location>
        <begin position="8"/>
        <end position="366"/>
    </location>
</feature>
<dbReference type="Pfam" id="PF00478">
    <property type="entry name" value="IMPDH"/>
    <property type="match status" value="1"/>
</dbReference>
<dbReference type="Gene3D" id="3.20.20.70">
    <property type="entry name" value="Aldolase class I"/>
    <property type="match status" value="2"/>
</dbReference>
<protein>
    <submittedName>
        <fullName evidence="3">Guanosine monophosphate reductase</fullName>
    </submittedName>
</protein>